<dbReference type="Pfam" id="PF01068">
    <property type="entry name" value="DNA_ligase_A_M"/>
    <property type="match status" value="1"/>
</dbReference>
<keyword evidence="12" id="KW-0234">DNA repair</keyword>
<evidence type="ECO:0000256" key="8">
    <source>
        <dbReference type="ARBA" id="ARBA00022763"/>
    </source>
</evidence>
<feature type="region of interest" description="Disordered" evidence="16">
    <location>
        <begin position="728"/>
        <end position="762"/>
    </location>
</feature>
<evidence type="ECO:0000256" key="11">
    <source>
        <dbReference type="ARBA" id="ARBA00023172"/>
    </source>
</evidence>
<dbReference type="InterPro" id="IPR036420">
    <property type="entry name" value="BRCT_dom_sf"/>
</dbReference>
<dbReference type="SUPFAM" id="SSF56091">
    <property type="entry name" value="DNA ligase/mRNA capping enzyme, catalytic domain"/>
    <property type="match status" value="1"/>
</dbReference>
<organism evidence="19 20">
    <name type="scientific">Ditylenchus dipsaci</name>
    <dbReference type="NCBI Taxonomy" id="166011"/>
    <lineage>
        <taxon>Eukaryota</taxon>
        <taxon>Metazoa</taxon>
        <taxon>Ecdysozoa</taxon>
        <taxon>Nematoda</taxon>
        <taxon>Chromadorea</taxon>
        <taxon>Rhabditida</taxon>
        <taxon>Tylenchina</taxon>
        <taxon>Tylenchomorpha</taxon>
        <taxon>Sphaerularioidea</taxon>
        <taxon>Anguinidae</taxon>
        <taxon>Anguininae</taxon>
        <taxon>Ditylenchus</taxon>
    </lineage>
</organism>
<dbReference type="SUPFAM" id="SSF52113">
    <property type="entry name" value="BRCT domain"/>
    <property type="match status" value="2"/>
</dbReference>
<evidence type="ECO:0000259" key="17">
    <source>
        <dbReference type="PROSITE" id="PS50160"/>
    </source>
</evidence>
<dbReference type="InterPro" id="IPR012308">
    <property type="entry name" value="DNA_ligase_ATP-dep_N"/>
</dbReference>
<keyword evidence="6" id="KW-0677">Repeat</keyword>
<comment type="similarity">
    <text evidence="3">Belongs to the ATP-dependent DNA ligase family.</text>
</comment>
<dbReference type="GO" id="GO:0005524">
    <property type="term" value="F:ATP binding"/>
    <property type="evidence" value="ECO:0007669"/>
    <property type="project" value="UniProtKB-KW"/>
</dbReference>
<evidence type="ECO:0000256" key="5">
    <source>
        <dbReference type="ARBA" id="ARBA00022723"/>
    </source>
</evidence>
<keyword evidence="10" id="KW-0460">Magnesium</keyword>
<keyword evidence="5" id="KW-0479">Metal-binding</keyword>
<keyword evidence="9" id="KW-0067">ATP-binding</keyword>
<keyword evidence="11" id="KW-0233">DNA recombination</keyword>
<evidence type="ECO:0000313" key="19">
    <source>
        <dbReference type="Proteomes" id="UP000887574"/>
    </source>
</evidence>
<dbReference type="GO" id="GO:0003910">
    <property type="term" value="F:DNA ligase (ATP) activity"/>
    <property type="evidence" value="ECO:0007669"/>
    <property type="project" value="InterPro"/>
</dbReference>
<dbReference type="InterPro" id="IPR016059">
    <property type="entry name" value="DNA_ligase_ATP-dep_CS"/>
</dbReference>
<dbReference type="InterPro" id="IPR029710">
    <property type="entry name" value="LIG4"/>
</dbReference>
<dbReference type="InterPro" id="IPR036599">
    <property type="entry name" value="DNA_ligase_N_sf"/>
</dbReference>
<dbReference type="Proteomes" id="UP000887574">
    <property type="component" value="Unplaced"/>
</dbReference>
<proteinExistence type="inferred from homology"/>
<dbReference type="Pfam" id="PF00533">
    <property type="entry name" value="BRCT"/>
    <property type="match status" value="2"/>
</dbReference>
<evidence type="ECO:0000256" key="6">
    <source>
        <dbReference type="ARBA" id="ARBA00022737"/>
    </source>
</evidence>
<dbReference type="WBParaSite" id="jg5228">
    <property type="protein sequence ID" value="jg5228"/>
    <property type="gene ID" value="jg5228"/>
</dbReference>
<dbReference type="InterPro" id="IPR044125">
    <property type="entry name" value="Adenylation_DNA_ligase_IV"/>
</dbReference>
<evidence type="ECO:0000256" key="3">
    <source>
        <dbReference type="ARBA" id="ARBA00007572"/>
    </source>
</evidence>
<feature type="domain" description="BRCT" evidence="18">
    <location>
        <begin position="614"/>
        <end position="704"/>
    </location>
</feature>
<dbReference type="GO" id="GO:0003677">
    <property type="term" value="F:DNA binding"/>
    <property type="evidence" value="ECO:0007669"/>
    <property type="project" value="InterPro"/>
</dbReference>
<protein>
    <recommendedName>
        <fullName evidence="15">DNA ligase IV</fullName>
    </recommendedName>
    <alternativeName>
        <fullName evidence="14">Polydeoxyribonucleotide synthase [ATP] 4</fullName>
    </alternativeName>
</protein>
<keyword evidence="19" id="KW-1185">Reference proteome</keyword>
<keyword evidence="8" id="KW-0227">DNA damage</keyword>
<feature type="domain" description="ATP-dependent DNA ligase family profile" evidence="17">
    <location>
        <begin position="329"/>
        <end position="463"/>
    </location>
</feature>
<dbReference type="PANTHER" id="PTHR45997">
    <property type="entry name" value="DNA LIGASE 4"/>
    <property type="match status" value="1"/>
</dbReference>
<dbReference type="GO" id="GO:0046872">
    <property type="term" value="F:metal ion binding"/>
    <property type="evidence" value="ECO:0007669"/>
    <property type="project" value="UniProtKB-KW"/>
</dbReference>
<dbReference type="InterPro" id="IPR012310">
    <property type="entry name" value="DNA_ligase_ATP-dep_cent"/>
</dbReference>
<keyword evidence="4" id="KW-0436">Ligase</keyword>
<dbReference type="GO" id="GO:0032807">
    <property type="term" value="C:DNA ligase IV complex"/>
    <property type="evidence" value="ECO:0007669"/>
    <property type="project" value="TreeGrafter"/>
</dbReference>
<evidence type="ECO:0000256" key="7">
    <source>
        <dbReference type="ARBA" id="ARBA00022741"/>
    </source>
</evidence>
<evidence type="ECO:0000256" key="12">
    <source>
        <dbReference type="ARBA" id="ARBA00023204"/>
    </source>
</evidence>
<dbReference type="Gene3D" id="3.30.470.30">
    <property type="entry name" value="DNA ligase/mRNA capping enzyme"/>
    <property type="match status" value="1"/>
</dbReference>
<dbReference type="Gene3D" id="3.40.50.10190">
    <property type="entry name" value="BRCT domain"/>
    <property type="match status" value="2"/>
</dbReference>
<evidence type="ECO:0000256" key="2">
    <source>
        <dbReference type="ARBA" id="ARBA00004123"/>
    </source>
</evidence>
<evidence type="ECO:0000256" key="16">
    <source>
        <dbReference type="SAM" id="MobiDB-lite"/>
    </source>
</evidence>
<dbReference type="CDD" id="cd07903">
    <property type="entry name" value="Adenylation_DNA_ligase_IV"/>
    <property type="match status" value="1"/>
</dbReference>
<evidence type="ECO:0000256" key="15">
    <source>
        <dbReference type="ARBA" id="ARBA00031942"/>
    </source>
</evidence>
<dbReference type="PROSITE" id="PS50172">
    <property type="entry name" value="BRCT"/>
    <property type="match status" value="2"/>
</dbReference>
<comment type="subcellular location">
    <subcellularLocation>
        <location evidence="2">Nucleus</location>
    </subcellularLocation>
</comment>
<evidence type="ECO:0000259" key="18">
    <source>
        <dbReference type="PROSITE" id="PS50172"/>
    </source>
</evidence>
<sequence length="874" mass="99642">MAELVSQKILFVDLCNTLQRIKQSYRIQHRRLFLPCSQADCASLDDARKFAIKELRLNTLVSLFLHQILSCKINSSIPSELLVEKLISKIEDRVPCKNENLSIYQINQILDRLKDSQQKTEELNSLFRSCSPIELRYIFHLLICDTERVIGVPHPSTILSWFHKEADSRLKTGDNLQEVCDAFSFEDPGDDTDAEGMGKNLLCKTLQPMLLKRLNYNKECLPKIIKYCQRPFYLELKFDGEHILLHKYCTNSYKYFTRNGIDYTNKLGPDSGSKISAKIHPFFKSTVKDCVLDCELLIWDTKSQTFVGKSRRASDGNVYDAKHMDEDFFDNSDLQRSLVVFDVLFLNGRSLINLPLQERMAILKERVLEREDKSIIFDSEKTLVQTAQEFANFYNKAMREGEEGIVVKGLQTIYKTGSRAERNGWFKIKPDYGIQALLDLAVVGVNFENNSTNVKSFLVAARQSGAEDLKFRIVAGITSHIKKLDFVRLMELLKGDEQLLSSDSQPDWLASQIKPDKKLKIVPRQNIQVVEVRASGIINGRLQFPSIVGIRTDKLLEEIDITDDVRGFDQRIRSRPLINADDKETVVLQNKKRRNELKIKQDCQILKSDATSTTITDSLKDHKVCVLNGNEQATVQDLQKILLSLGAQLVANAGRTTSFVVAMNEKHIKCVAAIKADQWHVVSGNWLLRCRDANKLVSWDPSEDMIYKCPNANFDLFNCCEEEEGDDQEVECDHENEATEKEEEDVENDQSASTSNPKAQEQNFTGEDCAACGDGNLFEQFVFFIHSKLPTSKVAELTQKIEQQQGKVAARLDAMTTHAVIPDRMKFGEAENLFHWNEAEKDWLGIFVSSSWIDQAIAEENRYLVGEALNNFLC</sequence>
<feature type="compositionally biased region" description="Polar residues" evidence="16">
    <location>
        <begin position="749"/>
        <end position="762"/>
    </location>
</feature>
<dbReference type="GO" id="GO:0006303">
    <property type="term" value="P:double-strand break repair via nonhomologous end joining"/>
    <property type="evidence" value="ECO:0007669"/>
    <property type="project" value="TreeGrafter"/>
</dbReference>
<dbReference type="SMART" id="SM00292">
    <property type="entry name" value="BRCT"/>
    <property type="match status" value="2"/>
</dbReference>
<evidence type="ECO:0000256" key="9">
    <source>
        <dbReference type="ARBA" id="ARBA00022840"/>
    </source>
</evidence>
<dbReference type="PROSITE" id="PS00333">
    <property type="entry name" value="DNA_LIGASE_A2"/>
    <property type="match status" value="1"/>
</dbReference>
<dbReference type="GO" id="GO:0006297">
    <property type="term" value="P:nucleotide-excision repair, DNA gap filling"/>
    <property type="evidence" value="ECO:0007669"/>
    <property type="project" value="TreeGrafter"/>
</dbReference>
<evidence type="ECO:0000256" key="14">
    <source>
        <dbReference type="ARBA" id="ARBA00030676"/>
    </source>
</evidence>
<dbReference type="GO" id="GO:0005958">
    <property type="term" value="C:DNA-dependent protein kinase-DNA ligase 4 complex"/>
    <property type="evidence" value="ECO:0007669"/>
    <property type="project" value="TreeGrafter"/>
</dbReference>
<feature type="domain" description="BRCT" evidence="18">
    <location>
        <begin position="773"/>
        <end position="857"/>
    </location>
</feature>
<dbReference type="SUPFAM" id="SSF50249">
    <property type="entry name" value="Nucleic acid-binding proteins"/>
    <property type="match status" value="1"/>
</dbReference>
<dbReference type="GO" id="GO:0006310">
    <property type="term" value="P:DNA recombination"/>
    <property type="evidence" value="ECO:0007669"/>
    <property type="project" value="UniProtKB-KW"/>
</dbReference>
<dbReference type="Gene3D" id="2.40.50.140">
    <property type="entry name" value="Nucleic acid-binding proteins"/>
    <property type="match status" value="1"/>
</dbReference>
<evidence type="ECO:0000256" key="1">
    <source>
        <dbReference type="ARBA" id="ARBA00001946"/>
    </source>
</evidence>
<accession>A0A915ECJ1</accession>
<keyword evidence="7" id="KW-0547">Nucleotide-binding</keyword>
<dbReference type="PROSITE" id="PS50160">
    <property type="entry name" value="DNA_LIGASE_A3"/>
    <property type="match status" value="1"/>
</dbReference>
<evidence type="ECO:0000313" key="20">
    <source>
        <dbReference type="WBParaSite" id="jg5228"/>
    </source>
</evidence>
<dbReference type="Gene3D" id="1.10.3260.10">
    <property type="entry name" value="DNA ligase, ATP-dependent, N-terminal domain"/>
    <property type="match status" value="1"/>
</dbReference>
<dbReference type="AlphaFoldDB" id="A0A915ECJ1"/>
<reference evidence="20" key="1">
    <citation type="submission" date="2022-11" db="UniProtKB">
        <authorList>
            <consortium name="WormBaseParasite"/>
        </authorList>
    </citation>
    <scope>IDENTIFICATION</scope>
</reference>
<dbReference type="PANTHER" id="PTHR45997:SF1">
    <property type="entry name" value="DNA LIGASE 4"/>
    <property type="match status" value="1"/>
</dbReference>
<dbReference type="Pfam" id="PF04675">
    <property type="entry name" value="DNA_ligase_A_N"/>
    <property type="match status" value="1"/>
</dbReference>
<name>A0A915ECJ1_9BILA</name>
<keyword evidence="13" id="KW-0539">Nucleus</keyword>
<evidence type="ECO:0000256" key="13">
    <source>
        <dbReference type="ARBA" id="ARBA00023242"/>
    </source>
</evidence>
<evidence type="ECO:0000256" key="4">
    <source>
        <dbReference type="ARBA" id="ARBA00022598"/>
    </source>
</evidence>
<comment type="cofactor">
    <cofactor evidence="1">
        <name>Mg(2+)</name>
        <dbReference type="ChEBI" id="CHEBI:18420"/>
    </cofactor>
</comment>
<dbReference type="InterPro" id="IPR012340">
    <property type="entry name" value="NA-bd_OB-fold"/>
</dbReference>
<dbReference type="InterPro" id="IPR001357">
    <property type="entry name" value="BRCT_dom"/>
</dbReference>
<evidence type="ECO:0000256" key="10">
    <source>
        <dbReference type="ARBA" id="ARBA00022842"/>
    </source>
</evidence>